<protein>
    <submittedName>
        <fullName evidence="14">Lysosomal alpha-glucosidase-like</fullName>
    </submittedName>
</protein>
<dbReference type="AlphaFoldDB" id="A0A6P7T9A3"/>
<dbReference type="Pfam" id="PF01055">
    <property type="entry name" value="Glyco_hydro_31_2nd"/>
    <property type="match status" value="1"/>
</dbReference>
<dbReference type="InterPro" id="IPR025887">
    <property type="entry name" value="Glyco_hydro_31_N_dom"/>
</dbReference>
<dbReference type="GO" id="GO:0016020">
    <property type="term" value="C:membrane"/>
    <property type="evidence" value="ECO:0007669"/>
    <property type="project" value="UniProtKB-SubCell"/>
</dbReference>
<dbReference type="InterPro" id="IPR017853">
    <property type="entry name" value="GH"/>
</dbReference>
<evidence type="ECO:0000313" key="14">
    <source>
        <dbReference type="RefSeq" id="XP_029646797.1"/>
    </source>
</evidence>
<dbReference type="Gene3D" id="3.20.20.80">
    <property type="entry name" value="Glycosidases"/>
    <property type="match status" value="1"/>
</dbReference>
<evidence type="ECO:0000256" key="8">
    <source>
        <dbReference type="PROSITE-ProRule" id="PRU00779"/>
    </source>
</evidence>
<dbReference type="FunFam" id="2.60.40.1760:FF:000001">
    <property type="entry name" value="Maltase-glucoamylase, intestinal"/>
    <property type="match status" value="1"/>
</dbReference>
<evidence type="ECO:0000256" key="2">
    <source>
        <dbReference type="ARBA" id="ARBA00007806"/>
    </source>
</evidence>
<dbReference type="Gene3D" id="4.10.110.10">
    <property type="entry name" value="Spasmolytic Protein, domain 1"/>
    <property type="match status" value="1"/>
</dbReference>
<keyword evidence="13" id="KW-1185">Reference proteome</keyword>
<dbReference type="InterPro" id="IPR000322">
    <property type="entry name" value="Glyco_hydro_31_TIM"/>
</dbReference>
<evidence type="ECO:0000256" key="1">
    <source>
        <dbReference type="ARBA" id="ARBA00004370"/>
    </source>
</evidence>
<feature type="domain" description="P-type" evidence="12">
    <location>
        <begin position="200"/>
        <end position="258"/>
    </location>
</feature>
<dbReference type="Pfam" id="PF13802">
    <property type="entry name" value="Gal_mutarotas_2"/>
    <property type="match status" value="1"/>
</dbReference>
<keyword evidence="7 9" id="KW-0326">Glycosidase</keyword>
<dbReference type="PANTHER" id="PTHR22762">
    <property type="entry name" value="ALPHA-GLUCOSIDASE"/>
    <property type="match status" value="1"/>
</dbReference>
<dbReference type="PROSITE" id="PS51448">
    <property type="entry name" value="P_TREFOIL_2"/>
    <property type="match status" value="1"/>
</dbReference>
<reference evidence="14" key="1">
    <citation type="submission" date="2025-08" db="UniProtKB">
        <authorList>
            <consortium name="RefSeq"/>
        </authorList>
    </citation>
    <scope>IDENTIFICATION</scope>
</reference>
<comment type="caution">
    <text evidence="8">Lacks conserved residue(s) required for the propagation of feature annotation.</text>
</comment>
<dbReference type="PROSITE" id="PS00707">
    <property type="entry name" value="GLYCOSYL_HYDROL_F31_2"/>
    <property type="match status" value="1"/>
</dbReference>
<dbReference type="InterPro" id="IPR030459">
    <property type="entry name" value="Glyco_hydro_31_CS"/>
</dbReference>
<keyword evidence="11" id="KW-1133">Transmembrane helix</keyword>
<dbReference type="PROSITE" id="PS00129">
    <property type="entry name" value="GLYCOSYL_HYDROL_F31_1"/>
    <property type="match status" value="1"/>
</dbReference>
<feature type="region of interest" description="Disordered" evidence="10">
    <location>
        <begin position="60"/>
        <end position="98"/>
    </location>
</feature>
<evidence type="ECO:0000313" key="13">
    <source>
        <dbReference type="Proteomes" id="UP000515154"/>
    </source>
</evidence>
<comment type="subcellular location">
    <subcellularLocation>
        <location evidence="1">Membrane</location>
    </subcellularLocation>
</comment>
<dbReference type="CDD" id="cd06602">
    <property type="entry name" value="GH31_MGAM_SI_GAA"/>
    <property type="match status" value="1"/>
</dbReference>
<dbReference type="GO" id="GO:0004558">
    <property type="term" value="F:alpha-1,4-glucosidase activity"/>
    <property type="evidence" value="ECO:0007669"/>
    <property type="project" value="TreeGrafter"/>
</dbReference>
<evidence type="ECO:0000256" key="4">
    <source>
        <dbReference type="ARBA" id="ARBA00023136"/>
    </source>
</evidence>
<accession>A0A6P7T9A3</accession>
<evidence type="ECO:0000256" key="11">
    <source>
        <dbReference type="SAM" id="Phobius"/>
    </source>
</evidence>
<dbReference type="InterPro" id="IPR030458">
    <property type="entry name" value="Glyco_hydro_31_AS"/>
</dbReference>
<dbReference type="InterPro" id="IPR048395">
    <property type="entry name" value="Glyco_hydro_31_C"/>
</dbReference>
<keyword evidence="5" id="KW-1015">Disulfide bond</keyword>
<dbReference type="SMART" id="SM00018">
    <property type="entry name" value="PD"/>
    <property type="match status" value="1"/>
</dbReference>
<organism evidence="13 14">
    <name type="scientific">Octopus sinensis</name>
    <name type="common">East Asian common octopus</name>
    <dbReference type="NCBI Taxonomy" id="2607531"/>
    <lineage>
        <taxon>Eukaryota</taxon>
        <taxon>Metazoa</taxon>
        <taxon>Spiralia</taxon>
        <taxon>Lophotrochozoa</taxon>
        <taxon>Mollusca</taxon>
        <taxon>Cephalopoda</taxon>
        <taxon>Coleoidea</taxon>
        <taxon>Octopodiformes</taxon>
        <taxon>Octopoda</taxon>
        <taxon>Incirrata</taxon>
        <taxon>Octopodidae</taxon>
        <taxon>Octopus</taxon>
    </lineage>
</organism>
<proteinExistence type="inferred from homology"/>
<evidence type="ECO:0000256" key="6">
    <source>
        <dbReference type="ARBA" id="ARBA00023180"/>
    </source>
</evidence>
<dbReference type="CDD" id="cd00111">
    <property type="entry name" value="Trefoil"/>
    <property type="match status" value="1"/>
</dbReference>
<dbReference type="KEGG" id="osn:115220794"/>
<keyword evidence="3 9" id="KW-0378">Hydrolase</keyword>
<evidence type="ECO:0000259" key="12">
    <source>
        <dbReference type="PROSITE" id="PS51448"/>
    </source>
</evidence>
<dbReference type="CDD" id="cd14752">
    <property type="entry name" value="GH31_N"/>
    <property type="match status" value="1"/>
</dbReference>
<dbReference type="GO" id="GO:0030246">
    <property type="term" value="F:carbohydrate binding"/>
    <property type="evidence" value="ECO:0007669"/>
    <property type="project" value="InterPro"/>
</dbReference>
<dbReference type="Gene3D" id="2.60.40.1180">
    <property type="entry name" value="Golgi alpha-mannosidase II"/>
    <property type="match status" value="2"/>
</dbReference>
<evidence type="ECO:0000256" key="5">
    <source>
        <dbReference type="ARBA" id="ARBA00023157"/>
    </source>
</evidence>
<dbReference type="Gene3D" id="2.60.40.1760">
    <property type="entry name" value="glycosyl hydrolase (family 31)"/>
    <property type="match status" value="1"/>
</dbReference>
<dbReference type="SUPFAM" id="SSF74650">
    <property type="entry name" value="Galactose mutarotase-like"/>
    <property type="match status" value="1"/>
</dbReference>
<evidence type="ECO:0000256" key="3">
    <source>
        <dbReference type="ARBA" id="ARBA00022801"/>
    </source>
</evidence>
<dbReference type="InterPro" id="IPR000519">
    <property type="entry name" value="P_trefoil_dom"/>
</dbReference>
<dbReference type="InterPro" id="IPR044913">
    <property type="entry name" value="P_trefoil_dom_sf"/>
</dbReference>
<dbReference type="SUPFAM" id="SSF57492">
    <property type="entry name" value="Trefoil"/>
    <property type="match status" value="1"/>
</dbReference>
<comment type="similarity">
    <text evidence="2 9">Belongs to the glycosyl hydrolase 31 family.</text>
</comment>
<dbReference type="FunFam" id="2.60.40.1180:FF:000005">
    <property type="entry name" value="Maltase-glucoamylase, intestinal"/>
    <property type="match status" value="1"/>
</dbReference>
<dbReference type="InterPro" id="IPR011013">
    <property type="entry name" value="Gal_mutarotase_sf_dom"/>
</dbReference>
<keyword evidence="6" id="KW-0325">Glycoprotein</keyword>
<evidence type="ECO:0000256" key="10">
    <source>
        <dbReference type="SAM" id="MobiDB-lite"/>
    </source>
</evidence>
<dbReference type="Pfam" id="PF21365">
    <property type="entry name" value="Glyco_hydro_31_3rd"/>
    <property type="match status" value="1"/>
</dbReference>
<dbReference type="Pfam" id="PF00088">
    <property type="entry name" value="Trefoil"/>
    <property type="match status" value="1"/>
</dbReference>
<evidence type="ECO:0000256" key="7">
    <source>
        <dbReference type="ARBA" id="ARBA00023295"/>
    </source>
</evidence>
<dbReference type="PANTHER" id="PTHR22762:SF131">
    <property type="entry name" value="GLYCOSIDE HYDROLASE FAMILY 31 N-TERMINAL DOMAIN-CONTAINING PROTEIN"/>
    <property type="match status" value="1"/>
</dbReference>
<keyword evidence="11" id="KW-0812">Transmembrane</keyword>
<dbReference type="RefSeq" id="XP_029646797.1">
    <property type="nucleotide sequence ID" value="XM_029790937.2"/>
</dbReference>
<dbReference type="InterPro" id="IPR013780">
    <property type="entry name" value="Glyco_hydro_b"/>
</dbReference>
<evidence type="ECO:0000256" key="9">
    <source>
        <dbReference type="RuleBase" id="RU361185"/>
    </source>
</evidence>
<feature type="transmembrane region" description="Helical" evidence="11">
    <location>
        <begin position="105"/>
        <end position="127"/>
    </location>
</feature>
<keyword evidence="4 11" id="KW-0472">Membrane</keyword>
<sequence>MTSQKDDVEHLIRSSVQSIDSVGVNSSGRDDVSTVSLSIASLADSTTNLYETRPHKVANKKSKPVNGALGTSKGFPVDIQGERSVQEDDIDENDGHNGKKNDKTFFVGVGILFSIFAITSAFLLIILPCYRMFNLNALLHSNHTVVRQYQEHLVSSSVSRSGPPSVVVKYHELIQGPGPGHQSLVYHQKHHHQHSEKAAPVCDVHPNEQRFDCYPDYYEVNQRNCLSRGCCWRPTMDRFLSQSDSNNVRGVPFCYLPVNYSGYGIIQVNQSRTGATMELIKTSQSSIWPEEVRMLKVVITYETPQRLHFKIFDPENTRYEVPIDVHKPAKLTDIANCDYVVSYVKRPFGLVVRRKSTKKVIFNSAVAAPLIFADQYLQIGTLLSTKYVYGLGEHRDSFLINVDWTSRGYWARDQSPRPNTNLYGVHPFYLNMEDDNNAHGVFLLNSNAMQIDFQPQPSVTYRTMGGVLDFYVFTGPTPNAVVQQYTELIGRPFMPPYWSLGFHLCRWGYNNSATMKAVIKRMRDSKIPYDVQWNDIDSMDKKLDWTYDHNLFADLPEIVKDLHAHGQHYIMIVDGAISSQQPKGTYPPYDNGLVDGVFIIDPEDGKPLVGQVWPGDTVFPDFLHPKAFSYWYKVAADFHKQIPYDGIWADMNEPSNFVAGSEDGCLYNNLNYPPFNSPAILGSKLYEKTICPSAAHNISSHYNLHNLYGYSNTKISDMVLRKLLKKRSIVISRSTFAGIGVHGGHWSGDNHATWDDMYYSIPEMLNFQLFGAPMIGADICGFLDPTTTELCVRWTQVGAFYPFMRNHNGWNFPAQDPAIFDTRAQGAMRKVLLTRYSLLPYLYTLLHYSHQDGSAVVWPLFFIEPNEETFKIDRQFLWGSDLMISPVLKPKTFSTKAYFPKGLWYDFYTGNMISSAGLYMFLDAPWDKINLHVRGGAIIPTIEPDVTTTASRKKKFSLFVAADSNGTSRGELFWDDGESFDTVKTGKYTHLVFTGAQNNVTSEVLASGYSPPTELYLGHVLVCGVAKGPHQVLANSKPAKFMWFPNSQVLNITNMALSLTHPFTITWS</sequence>
<dbReference type="Proteomes" id="UP000515154">
    <property type="component" value="Linkage group LG17"/>
</dbReference>
<dbReference type="SUPFAM" id="SSF51011">
    <property type="entry name" value="Glycosyl hydrolase domain"/>
    <property type="match status" value="1"/>
</dbReference>
<dbReference type="SUPFAM" id="SSF51445">
    <property type="entry name" value="(Trans)glycosidases"/>
    <property type="match status" value="1"/>
</dbReference>
<name>A0A6P7T9A3_9MOLL</name>
<dbReference type="GO" id="GO:0005975">
    <property type="term" value="P:carbohydrate metabolic process"/>
    <property type="evidence" value="ECO:0007669"/>
    <property type="project" value="InterPro"/>
</dbReference>
<gene>
    <name evidence="14" type="primary">LOC115220794</name>
</gene>